<dbReference type="InterPro" id="IPR001750">
    <property type="entry name" value="ND/Mrp_TM"/>
</dbReference>
<feature type="transmembrane region" description="Helical" evidence="17">
    <location>
        <begin position="417"/>
        <end position="434"/>
    </location>
</feature>
<dbReference type="InterPro" id="IPR003918">
    <property type="entry name" value="NADH_UbQ_OxRdtase"/>
</dbReference>
<gene>
    <name evidence="19" type="primary">ND4</name>
</gene>
<comment type="catalytic activity">
    <reaction evidence="16 17">
        <text>a ubiquinone + NADH + 5 H(+)(in) = a ubiquinol + NAD(+) + 4 H(+)(out)</text>
        <dbReference type="Rhea" id="RHEA:29091"/>
        <dbReference type="Rhea" id="RHEA-COMP:9565"/>
        <dbReference type="Rhea" id="RHEA-COMP:9566"/>
        <dbReference type="ChEBI" id="CHEBI:15378"/>
        <dbReference type="ChEBI" id="CHEBI:16389"/>
        <dbReference type="ChEBI" id="CHEBI:17976"/>
        <dbReference type="ChEBI" id="CHEBI:57540"/>
        <dbReference type="ChEBI" id="CHEBI:57945"/>
        <dbReference type="EC" id="7.1.1.2"/>
    </reaction>
</comment>
<dbReference type="GO" id="GO:0008137">
    <property type="term" value="F:NADH dehydrogenase (ubiquinone) activity"/>
    <property type="evidence" value="ECO:0007669"/>
    <property type="project" value="UniProtKB-UniRule"/>
</dbReference>
<evidence type="ECO:0000256" key="16">
    <source>
        <dbReference type="ARBA" id="ARBA00049551"/>
    </source>
</evidence>
<evidence type="ECO:0000256" key="8">
    <source>
        <dbReference type="ARBA" id="ARBA00022692"/>
    </source>
</evidence>
<organism evidence="19">
    <name type="scientific">Nomada goodeniana</name>
    <dbReference type="NCBI Taxonomy" id="544954"/>
    <lineage>
        <taxon>Eukaryota</taxon>
        <taxon>Metazoa</taxon>
        <taxon>Ecdysozoa</taxon>
        <taxon>Arthropoda</taxon>
        <taxon>Hexapoda</taxon>
        <taxon>Insecta</taxon>
        <taxon>Pterygota</taxon>
        <taxon>Neoptera</taxon>
        <taxon>Endopterygota</taxon>
        <taxon>Hymenoptera</taxon>
        <taxon>Apocrita</taxon>
        <taxon>Aculeata</taxon>
        <taxon>Apoidea</taxon>
        <taxon>Anthophila</taxon>
        <taxon>Apidae</taxon>
        <taxon>Nomadini</taxon>
        <taxon>Nomada</taxon>
    </lineage>
</organism>
<keyword evidence="12 17" id="KW-0520">NAD</keyword>
<evidence type="ECO:0000256" key="9">
    <source>
        <dbReference type="ARBA" id="ARBA00022967"/>
    </source>
</evidence>
<keyword evidence="9" id="KW-1278">Translocase</keyword>
<dbReference type="PANTHER" id="PTHR43507:SF20">
    <property type="entry name" value="NADH-UBIQUINONE OXIDOREDUCTASE CHAIN 4"/>
    <property type="match status" value="1"/>
</dbReference>
<evidence type="ECO:0000313" key="19">
    <source>
        <dbReference type="EMBL" id="ALO64721.1"/>
    </source>
</evidence>
<keyword evidence="13 17" id="KW-0830">Ubiquinone</keyword>
<evidence type="ECO:0000256" key="3">
    <source>
        <dbReference type="ARBA" id="ARBA00009025"/>
    </source>
</evidence>
<proteinExistence type="inferred from homology"/>
<feature type="transmembrane region" description="Helical" evidence="17">
    <location>
        <begin position="267"/>
        <end position="286"/>
    </location>
</feature>
<evidence type="ECO:0000256" key="5">
    <source>
        <dbReference type="ARBA" id="ARBA00021006"/>
    </source>
</evidence>
<comment type="function">
    <text evidence="17">Core subunit of the mitochondrial membrane respiratory chain NADH dehydrogenase (Complex I) which catalyzes electron transfer from NADH through the respiratory chain, using ubiquinone as an electron acceptor. Essential for the catalytic activity and assembly of complex I.</text>
</comment>
<feature type="transmembrane region" description="Helical" evidence="17">
    <location>
        <begin position="242"/>
        <end position="260"/>
    </location>
</feature>
<comment type="function">
    <text evidence="1">Core subunit of the mitochondrial membrane respiratory chain NADH dehydrogenase (Complex I) that is believed to belong to the minimal assembly required for catalysis. Complex I functions in the transfer of electrons from NADH to the respiratory chain. The immediate electron acceptor for the enzyme is believed to be ubiquinone.</text>
</comment>
<keyword evidence="8 17" id="KW-0812">Transmembrane</keyword>
<evidence type="ECO:0000256" key="6">
    <source>
        <dbReference type="ARBA" id="ARBA00022448"/>
    </source>
</evidence>
<feature type="domain" description="NADH:quinone oxidoreductase/Mrp antiporter transmembrane" evidence="18">
    <location>
        <begin position="101"/>
        <end position="380"/>
    </location>
</feature>
<evidence type="ECO:0000256" key="1">
    <source>
        <dbReference type="ARBA" id="ARBA00003257"/>
    </source>
</evidence>
<evidence type="ECO:0000256" key="13">
    <source>
        <dbReference type="ARBA" id="ARBA00023075"/>
    </source>
</evidence>
<comment type="similarity">
    <text evidence="3 17">Belongs to the complex I subunit 4 family.</text>
</comment>
<comment type="subcellular location">
    <subcellularLocation>
        <location evidence="2 17">Mitochondrion membrane</location>
        <topology evidence="2 17">Multi-pass membrane protein</topology>
    </subcellularLocation>
</comment>
<accession>A0A0S2LTK1</accession>
<dbReference type="EMBL" id="KT164660">
    <property type="protein sequence ID" value="ALO64721.1"/>
    <property type="molecule type" value="Genomic_DNA"/>
</dbReference>
<dbReference type="GO" id="GO:0003954">
    <property type="term" value="F:NADH dehydrogenase activity"/>
    <property type="evidence" value="ECO:0007669"/>
    <property type="project" value="TreeGrafter"/>
</dbReference>
<feature type="transmembrane region" description="Helical" evidence="17">
    <location>
        <begin position="80"/>
        <end position="100"/>
    </location>
</feature>
<feature type="transmembrane region" description="Helical" evidence="17">
    <location>
        <begin position="178"/>
        <end position="201"/>
    </location>
</feature>
<keyword evidence="10 17" id="KW-0249">Electron transport</keyword>
<name>A0A0S2LTK1_9HYME</name>
<geneLocation type="mitochondrion" evidence="19"/>
<evidence type="ECO:0000256" key="12">
    <source>
        <dbReference type="ARBA" id="ARBA00023027"/>
    </source>
</evidence>
<evidence type="ECO:0000259" key="18">
    <source>
        <dbReference type="Pfam" id="PF00361"/>
    </source>
</evidence>
<keyword evidence="14 17" id="KW-0496">Mitochondrion</keyword>
<evidence type="ECO:0000256" key="4">
    <source>
        <dbReference type="ARBA" id="ARBA00012944"/>
    </source>
</evidence>
<feature type="transmembrane region" description="Helical" evidence="17">
    <location>
        <begin position="378"/>
        <end position="397"/>
    </location>
</feature>
<feature type="transmembrane region" description="Helical" evidence="17">
    <location>
        <begin position="135"/>
        <end position="158"/>
    </location>
</feature>
<dbReference type="GO" id="GO:0042773">
    <property type="term" value="P:ATP synthesis coupled electron transport"/>
    <property type="evidence" value="ECO:0007669"/>
    <property type="project" value="InterPro"/>
</dbReference>
<dbReference type="GO" id="GO:0015990">
    <property type="term" value="P:electron transport coupled proton transport"/>
    <property type="evidence" value="ECO:0007669"/>
    <property type="project" value="TreeGrafter"/>
</dbReference>
<keyword evidence="15 17" id="KW-0472">Membrane</keyword>
<evidence type="ECO:0000256" key="17">
    <source>
        <dbReference type="RuleBase" id="RU003297"/>
    </source>
</evidence>
<dbReference type="PANTHER" id="PTHR43507">
    <property type="entry name" value="NADH-UBIQUINONE OXIDOREDUCTASE CHAIN 4"/>
    <property type="match status" value="1"/>
</dbReference>
<keyword evidence="11 17" id="KW-1133">Transmembrane helix</keyword>
<keyword evidence="7 17" id="KW-0679">Respiratory chain</keyword>
<dbReference type="EC" id="7.1.1.2" evidence="4 17"/>
<feature type="transmembrane region" description="Helical" evidence="17">
    <location>
        <begin position="106"/>
        <end position="123"/>
    </location>
</feature>
<reference evidence="19" key="1">
    <citation type="submission" date="2015-06" db="EMBL/GenBank/DDBJ databases">
        <title>High-throughput detection of wild bee species with mitogenome skimming and resequencing (mt-S/R).</title>
        <authorList>
            <person name="Tang M."/>
            <person name="Hardman C."/>
            <person name="Ji Y."/>
            <person name="Meng G."/>
            <person name="Liu S."/>
            <person name="Tan M."/>
            <person name="Yang S."/>
            <person name="Yang C."/>
            <person name="Moss E."/>
            <person name="Nevard T."/>
            <person name="Potts S.G."/>
            <person name="Zhou X."/>
            <person name="Yu D.W."/>
        </authorList>
    </citation>
    <scope>NUCLEOTIDE SEQUENCE</scope>
</reference>
<evidence type="ECO:0000256" key="7">
    <source>
        <dbReference type="ARBA" id="ARBA00022660"/>
    </source>
</evidence>
<evidence type="ECO:0000256" key="15">
    <source>
        <dbReference type="ARBA" id="ARBA00023136"/>
    </source>
</evidence>
<feature type="transmembrane region" description="Helical" evidence="17">
    <location>
        <begin position="292"/>
        <end position="314"/>
    </location>
</feature>
<dbReference type="GO" id="GO:0031966">
    <property type="term" value="C:mitochondrial membrane"/>
    <property type="evidence" value="ECO:0007669"/>
    <property type="project" value="UniProtKB-SubCell"/>
</dbReference>
<feature type="transmembrane region" description="Helical" evidence="17">
    <location>
        <begin position="12"/>
        <end position="35"/>
    </location>
</feature>
<feature type="transmembrane region" description="Helical" evidence="17">
    <location>
        <begin position="213"/>
        <end position="236"/>
    </location>
</feature>
<sequence length="438" mass="52465">MLMELFFFMIYLFYLIFNCNLYFISSMMFIYSILMLFKLNYMNWWMMNLNFSFNLYSYMLVILIFWIMSLIILNLKFEKMLMKCLILINLMSLVMILNFMAMNLLLFYYMFEISLLMIYYLIMNWSHGKFKILSSYLLMFYTLFFSLPMFIIIVYLKMKMNSLSFLIMEIKLLNLSNFMMIYLLLSFLIKIPMFLLHNWLLKAHVEAPFFGSMILAAIMLKLGGYGLIRMLIMFFYLTLNNFILISLNLIGMLFMSLMCLRQIDMKILVAMSSIIHMGLMISSMFTHLKISFLGAYLMMLSHGLASSGLFYLINIIYQQTKTRLMIINKGLMMFMPSFSLMWFLMCSSNMAAPMSLNLISEIFLLMSLMIWMKMLLMILMLYCMFSFIYSIYLFSYIQHGFIEMMNHYLYNCKFNTFITIMFHWLPLNLLILNLNSII</sequence>
<evidence type="ECO:0000256" key="10">
    <source>
        <dbReference type="ARBA" id="ARBA00022982"/>
    </source>
</evidence>
<evidence type="ECO:0000256" key="11">
    <source>
        <dbReference type="ARBA" id="ARBA00022989"/>
    </source>
</evidence>
<dbReference type="GO" id="GO:0048039">
    <property type="term" value="F:ubiquinone binding"/>
    <property type="evidence" value="ECO:0007669"/>
    <property type="project" value="TreeGrafter"/>
</dbReference>
<dbReference type="Pfam" id="PF00361">
    <property type="entry name" value="Proton_antipo_M"/>
    <property type="match status" value="1"/>
</dbReference>
<protein>
    <recommendedName>
        <fullName evidence="5 17">NADH-ubiquinone oxidoreductase chain 4</fullName>
        <ecNumber evidence="4 17">7.1.1.2</ecNumber>
    </recommendedName>
</protein>
<evidence type="ECO:0000256" key="2">
    <source>
        <dbReference type="ARBA" id="ARBA00004225"/>
    </source>
</evidence>
<keyword evidence="6 17" id="KW-0813">Transport</keyword>
<evidence type="ECO:0000256" key="14">
    <source>
        <dbReference type="ARBA" id="ARBA00023128"/>
    </source>
</evidence>
<dbReference type="AlphaFoldDB" id="A0A0S2LTK1"/>
<dbReference type="PRINTS" id="PR01437">
    <property type="entry name" value="NUOXDRDTASE4"/>
</dbReference>
<feature type="transmembrane region" description="Helical" evidence="17">
    <location>
        <begin position="55"/>
        <end position="73"/>
    </location>
</feature>